<sequence length="585" mass="67069">MSTELYNKIYEFFTTSPIEHITAFSVIYQVMEDEPLIQQDILREIVNRAIDASTNIYSNNLIAQNKLLRIPIQTLTKGRAYQPIYFRLNSLRIKAILEYSGSSQTSFKIYMWKTGRHGSAGHGEIATLLYNILMTQACDIIENFNDAFEGVRSVHNIKRAKLERPLTRQEISRNMTDLKRKLTQSSSQFAIEIHEGLNNISESDLTWREPLANQILSDESNLVQNLSGSAKNSFMRPSHKMRVQLPSNIQVICTNFVKNFYDGDMESLPQRLTHNNTWIESDETLANVTDDILNSLCEIWRNPAFDEEFANAQSEGTYVTDVIVPLIRSSLRKLPIKKYAFLSTAERQSLASADRRGKGKQGKRPDVMFMEKHREKLYELMFVECSRLICTERKKNDDKLKLWREMNDGMYWVHKSCRPSKNEFGVLGVQIAGDMLHLNILIKDCDDIHHLFHLRSVKIPVRPSNDEGVTQFVETLLLLRNITIVNISLLFHSSESRSARLKRQSSTISSMVNRTYMPQRGAPKGPDIHMSKKLRSGATRLSLEAISDIITVKGTANALPILAKKYNVSCTRIREIWKFAIAINN</sequence>
<name>A0A397GYB5_9GLOM</name>
<dbReference type="Proteomes" id="UP000266861">
    <property type="component" value="Unassembled WGS sequence"/>
</dbReference>
<dbReference type="AlphaFoldDB" id="A0A397GYB5"/>
<reference evidence="1 2" key="1">
    <citation type="submission" date="2018-08" db="EMBL/GenBank/DDBJ databases">
        <title>Genome and evolution of the arbuscular mycorrhizal fungus Diversispora epigaea (formerly Glomus versiforme) and its bacterial endosymbionts.</title>
        <authorList>
            <person name="Sun X."/>
            <person name="Fei Z."/>
            <person name="Harrison M."/>
        </authorList>
    </citation>
    <scope>NUCLEOTIDE SEQUENCE [LARGE SCALE GENOMIC DNA]</scope>
    <source>
        <strain evidence="1 2">IT104</strain>
    </source>
</reference>
<dbReference type="EMBL" id="PQFF01000362">
    <property type="protein sequence ID" value="RHZ55992.1"/>
    <property type="molecule type" value="Genomic_DNA"/>
</dbReference>
<comment type="caution">
    <text evidence="1">The sequence shown here is derived from an EMBL/GenBank/DDBJ whole genome shotgun (WGS) entry which is preliminary data.</text>
</comment>
<gene>
    <name evidence="1" type="ORF">Glove_407g1</name>
</gene>
<accession>A0A397GYB5</accession>
<protein>
    <submittedName>
        <fullName evidence="1">Uncharacterized protein</fullName>
    </submittedName>
</protein>
<dbReference type="OrthoDB" id="2434003at2759"/>
<evidence type="ECO:0000313" key="2">
    <source>
        <dbReference type="Proteomes" id="UP000266861"/>
    </source>
</evidence>
<organism evidence="1 2">
    <name type="scientific">Diversispora epigaea</name>
    <dbReference type="NCBI Taxonomy" id="1348612"/>
    <lineage>
        <taxon>Eukaryota</taxon>
        <taxon>Fungi</taxon>
        <taxon>Fungi incertae sedis</taxon>
        <taxon>Mucoromycota</taxon>
        <taxon>Glomeromycotina</taxon>
        <taxon>Glomeromycetes</taxon>
        <taxon>Diversisporales</taxon>
        <taxon>Diversisporaceae</taxon>
        <taxon>Diversispora</taxon>
    </lineage>
</organism>
<proteinExistence type="predicted"/>
<keyword evidence="2" id="KW-1185">Reference proteome</keyword>
<evidence type="ECO:0000313" key="1">
    <source>
        <dbReference type="EMBL" id="RHZ55992.1"/>
    </source>
</evidence>